<feature type="domain" description="Glycosyltransferase 2-like" evidence="1">
    <location>
        <begin position="5"/>
        <end position="160"/>
    </location>
</feature>
<reference evidence="2 3" key="1">
    <citation type="submission" date="2016-10" db="EMBL/GenBank/DDBJ databases">
        <authorList>
            <person name="de Groot N.N."/>
        </authorList>
    </citation>
    <scope>NUCLEOTIDE SEQUENCE [LARGE SCALE GENOMIC DNA]</scope>
    <source>
        <strain evidence="2 3">LMG 2247</strain>
    </source>
</reference>
<protein>
    <submittedName>
        <fullName evidence="2">Glycosyl transferase family 2</fullName>
    </submittedName>
</protein>
<dbReference type="RefSeq" id="WP_090684178.1">
    <property type="nucleotide sequence ID" value="NZ_CADERL010000046.1"/>
</dbReference>
<dbReference type="OrthoDB" id="7210585at2"/>
<organism evidence="2 3">
    <name type="scientific">Paraburkholderia phenazinium</name>
    <dbReference type="NCBI Taxonomy" id="60549"/>
    <lineage>
        <taxon>Bacteria</taxon>
        <taxon>Pseudomonadati</taxon>
        <taxon>Pseudomonadota</taxon>
        <taxon>Betaproteobacteria</taxon>
        <taxon>Burkholderiales</taxon>
        <taxon>Burkholderiaceae</taxon>
        <taxon>Paraburkholderia</taxon>
    </lineage>
</organism>
<dbReference type="GO" id="GO:0016740">
    <property type="term" value="F:transferase activity"/>
    <property type="evidence" value="ECO:0007669"/>
    <property type="project" value="UniProtKB-KW"/>
</dbReference>
<dbReference type="EMBL" id="FNCJ01000004">
    <property type="protein sequence ID" value="SDG59302.1"/>
    <property type="molecule type" value="Genomic_DNA"/>
</dbReference>
<evidence type="ECO:0000313" key="3">
    <source>
        <dbReference type="Proteomes" id="UP000199706"/>
    </source>
</evidence>
<dbReference type="SUPFAM" id="SSF53448">
    <property type="entry name" value="Nucleotide-diphospho-sugar transferases"/>
    <property type="match status" value="1"/>
</dbReference>
<name>A0A1G7VHI9_9BURK</name>
<keyword evidence="2" id="KW-0808">Transferase</keyword>
<accession>A0A1G7VHI9</accession>
<sequence length="236" mass="26057">MRVAVISAYYREPRHILRRCHESVRAQSGDVTHFMVADGFPDAEVDSWEGVVHIKIPNHADYGDTPRGVGAACAATSGFDAICFLDADNWYEPNHVETMRLTVEKTGVQVVTMARTLVTADGRVLGTCSESDGVHFNDTNCYFLTRAAFPACAAWMFKDASRSAVGDRIFWDAVRAGRYTRIHLNVPTVNYVTTIAYHYEVFGEIPPDDSKVIAEVAGGSHIQVISYARYKAMIGG</sequence>
<dbReference type="Gene3D" id="3.90.550.10">
    <property type="entry name" value="Spore Coat Polysaccharide Biosynthesis Protein SpsA, Chain A"/>
    <property type="match status" value="1"/>
</dbReference>
<dbReference type="AlphaFoldDB" id="A0A1G7VHI9"/>
<dbReference type="Pfam" id="PF00535">
    <property type="entry name" value="Glycos_transf_2"/>
    <property type="match status" value="1"/>
</dbReference>
<evidence type="ECO:0000259" key="1">
    <source>
        <dbReference type="Pfam" id="PF00535"/>
    </source>
</evidence>
<proteinExistence type="predicted"/>
<dbReference type="InterPro" id="IPR001173">
    <property type="entry name" value="Glyco_trans_2-like"/>
</dbReference>
<dbReference type="CDD" id="cd00761">
    <property type="entry name" value="Glyco_tranf_GTA_type"/>
    <property type="match status" value="1"/>
</dbReference>
<dbReference type="Proteomes" id="UP000199706">
    <property type="component" value="Unassembled WGS sequence"/>
</dbReference>
<gene>
    <name evidence="2" type="ORF">SAMN05216466_10478</name>
</gene>
<evidence type="ECO:0000313" key="2">
    <source>
        <dbReference type="EMBL" id="SDG59302.1"/>
    </source>
</evidence>
<dbReference type="InterPro" id="IPR029044">
    <property type="entry name" value="Nucleotide-diphossugar_trans"/>
</dbReference>